<evidence type="ECO:0000259" key="14">
    <source>
        <dbReference type="PROSITE" id="PS51398"/>
    </source>
</evidence>
<dbReference type="GO" id="GO:0005634">
    <property type="term" value="C:nucleus"/>
    <property type="evidence" value="ECO:0007669"/>
    <property type="project" value="TreeGrafter"/>
</dbReference>
<evidence type="ECO:0000256" key="9">
    <source>
        <dbReference type="ARBA" id="ARBA00022801"/>
    </source>
</evidence>
<dbReference type="InterPro" id="IPR038765">
    <property type="entry name" value="Papain-like_cys_pep_sf"/>
</dbReference>
<comment type="subcellular location">
    <subcellularLocation>
        <location evidence="3">Cytoplasm</location>
    </subcellularLocation>
</comment>
<dbReference type="OrthoDB" id="409136at2759"/>
<comment type="function">
    <text evidence="11">Specifically deglycosylates the denatured form of N-linked glycoproteins in the cytoplasm and assists their proteasome-mediated degradation. Cleaves the beta-aspartyl-glucosamine (GlcNAc) of the glycan and the amide side chain of Asn, converting Asn to Asp. Prefers proteins containing high-mannose over those bearing complex type oligosaccharides. Can recognize misfolded proteins in the endoplasmic reticulum that are exported to the cytosol to be destroyed and deglycosylate them, while it has no activity toward native proteins. Deglycosylation is a prerequisite for subsequent proteasome-mediated degradation of some, but not all, misfolded glycoproteins.</text>
</comment>
<reference evidence="15" key="1">
    <citation type="submission" date="2022-01" db="EMBL/GenBank/DDBJ databases">
        <authorList>
            <person name="King R."/>
        </authorList>
    </citation>
    <scope>NUCLEOTIDE SEQUENCE</scope>
</reference>
<dbReference type="SUPFAM" id="SSF49785">
    <property type="entry name" value="Galactose-binding domain-like"/>
    <property type="match status" value="1"/>
</dbReference>
<name>A0A9N9TV31_PHYSR</name>
<evidence type="ECO:0000256" key="5">
    <source>
        <dbReference type="ARBA" id="ARBA00012158"/>
    </source>
</evidence>
<keyword evidence="10" id="KW-0862">Zinc</keyword>
<evidence type="ECO:0000256" key="3">
    <source>
        <dbReference type="ARBA" id="ARBA00004496"/>
    </source>
</evidence>
<dbReference type="PROSITE" id="PS51398">
    <property type="entry name" value="PAW"/>
    <property type="match status" value="1"/>
</dbReference>
<dbReference type="SMART" id="SM00613">
    <property type="entry name" value="PAW"/>
    <property type="match status" value="1"/>
</dbReference>
<dbReference type="InterPro" id="IPR038680">
    <property type="entry name" value="PAW_sf"/>
</dbReference>
<dbReference type="InterPro" id="IPR006588">
    <property type="entry name" value="Peptide_N_glycanase_PAW_dom"/>
</dbReference>
<dbReference type="AlphaFoldDB" id="A0A9N9TV31"/>
<evidence type="ECO:0000256" key="2">
    <source>
        <dbReference type="ARBA" id="ARBA00001947"/>
    </source>
</evidence>
<dbReference type="Pfam" id="PF04721">
    <property type="entry name" value="PAW"/>
    <property type="match status" value="1"/>
</dbReference>
<evidence type="ECO:0000256" key="11">
    <source>
        <dbReference type="ARBA" id="ARBA00024870"/>
    </source>
</evidence>
<dbReference type="GO" id="GO:0005829">
    <property type="term" value="C:cytosol"/>
    <property type="evidence" value="ECO:0007669"/>
    <property type="project" value="TreeGrafter"/>
</dbReference>
<dbReference type="SUPFAM" id="SSF54001">
    <property type="entry name" value="Cysteine proteinases"/>
    <property type="match status" value="1"/>
</dbReference>
<dbReference type="Pfam" id="PF09409">
    <property type="entry name" value="PUB"/>
    <property type="match status" value="1"/>
</dbReference>
<keyword evidence="7" id="KW-0963">Cytoplasm</keyword>
<comment type="cofactor">
    <cofactor evidence="2">
        <name>Zn(2+)</name>
        <dbReference type="ChEBI" id="CHEBI:29105"/>
    </cofactor>
</comment>
<gene>
    <name evidence="15" type="ORF">PHYEVI_LOCUS8167</name>
</gene>
<keyword evidence="8" id="KW-0479">Metal-binding</keyword>
<dbReference type="Gene3D" id="1.20.58.2190">
    <property type="match status" value="1"/>
</dbReference>
<dbReference type="Gene3D" id="3.10.620.30">
    <property type="match status" value="1"/>
</dbReference>
<dbReference type="Gene3D" id="2.60.120.1020">
    <property type="entry name" value="Peptide N glycanase, PAW domain"/>
    <property type="match status" value="1"/>
</dbReference>
<evidence type="ECO:0000256" key="13">
    <source>
        <dbReference type="PROSITE-ProRule" id="PRU00731"/>
    </source>
</evidence>
<evidence type="ECO:0000256" key="10">
    <source>
        <dbReference type="ARBA" id="ARBA00022833"/>
    </source>
</evidence>
<evidence type="ECO:0000256" key="6">
    <source>
        <dbReference type="ARBA" id="ARBA00018546"/>
    </source>
</evidence>
<dbReference type="InterPro" id="IPR002931">
    <property type="entry name" value="Transglutaminase-like"/>
</dbReference>
<dbReference type="InterPro" id="IPR008979">
    <property type="entry name" value="Galactose-bd-like_sf"/>
</dbReference>
<sequence>MNSELQEAFSKLTENDLEVFEEGLRLLTKIAENILKNPHNLKLRSLKKSNATISEKILAIKGGIECLKAMGFQEKDTVFEMDVDNPLKLLEEFIKASELWRTNKSTSAKVNNHVKISHPDHPSSSQIANTSTSNKEVIKRVILPPLTLTYTNPFLMSLERNSHSALQYEDKHLQDRAKKLIPVAIMEENAQRRLRLIQTHIKKSKLDDPEISIQDMLILELLRWFKQDFFTWVDSPPCESCGDPTEFSHMSNDRKLMQYTDRVELHRCKECKKFTPFPRYNDVNILLETRRGRCGEWANAFTLCCRAMGWDSRYVIDQGDHVWTEVYSITQRRWLHCDPCENICDTPLVYETGWNKKISYVVAYSGEDIQDVTWRYTGKHKEVLKRRTACSEKEFLDALLHIRNKLQKNLSASRRKYLMRRNLMELVEFLTEKTAKSEDRKGRTSGEEMWRIARGETDENGVQSQHVWKINPEDFVDNSVIIRYSAALNKYEYISGGRTIQVLNGWQNGIFESDKIFRKEEIDWKMVYLARNEGVEKGSISWKFDLADCKRTLQNVTVQIVQQTYETGNVGLKLCSSNNCIILPKDTEAFSMNDFAGASELILTATLSGGKGDTAWQHAQLFRQSSEDSDFNFCVTLTFEQ</sequence>
<comment type="catalytic activity">
    <reaction evidence="1">
        <text>Hydrolysis of an N(4)-(acetyl-beta-D-glucosaminyl)asparagine residue in which the glucosamine residue may be further glycosylated, to yield a (substituted) N-acetyl-beta-D-glucosaminylamine and a peptide containing an aspartate residue.</text>
        <dbReference type="EC" id="3.5.1.52"/>
    </reaction>
</comment>
<keyword evidence="9" id="KW-0378">Hydrolase</keyword>
<evidence type="ECO:0000256" key="1">
    <source>
        <dbReference type="ARBA" id="ARBA00001650"/>
    </source>
</evidence>
<organism evidence="15 16">
    <name type="scientific">Phyllotreta striolata</name>
    <name type="common">Striped flea beetle</name>
    <name type="synonym">Crioceris striolata</name>
    <dbReference type="NCBI Taxonomy" id="444603"/>
    <lineage>
        <taxon>Eukaryota</taxon>
        <taxon>Metazoa</taxon>
        <taxon>Ecdysozoa</taxon>
        <taxon>Arthropoda</taxon>
        <taxon>Hexapoda</taxon>
        <taxon>Insecta</taxon>
        <taxon>Pterygota</taxon>
        <taxon>Neoptera</taxon>
        <taxon>Endopterygota</taxon>
        <taxon>Coleoptera</taxon>
        <taxon>Polyphaga</taxon>
        <taxon>Cucujiformia</taxon>
        <taxon>Chrysomeloidea</taxon>
        <taxon>Chrysomelidae</taxon>
        <taxon>Galerucinae</taxon>
        <taxon>Alticini</taxon>
        <taxon>Phyllotreta</taxon>
    </lineage>
</organism>
<dbReference type="Gene3D" id="2.20.25.10">
    <property type="match status" value="1"/>
</dbReference>
<dbReference type="InterPro" id="IPR018997">
    <property type="entry name" value="PUB_domain"/>
</dbReference>
<evidence type="ECO:0000256" key="12">
    <source>
        <dbReference type="ARBA" id="ARBA00032901"/>
    </source>
</evidence>
<evidence type="ECO:0000256" key="7">
    <source>
        <dbReference type="ARBA" id="ARBA00022490"/>
    </source>
</evidence>
<dbReference type="SMART" id="SM00580">
    <property type="entry name" value="PUG"/>
    <property type="match status" value="1"/>
</dbReference>
<dbReference type="PANTHER" id="PTHR12143">
    <property type="entry name" value="PEPTIDE N-GLYCANASE PNGASE -RELATED"/>
    <property type="match status" value="1"/>
</dbReference>
<dbReference type="InterPro" id="IPR050883">
    <property type="entry name" value="PNGase"/>
</dbReference>
<evidence type="ECO:0000256" key="8">
    <source>
        <dbReference type="ARBA" id="ARBA00022723"/>
    </source>
</evidence>
<evidence type="ECO:0000313" key="15">
    <source>
        <dbReference type="EMBL" id="CAG9861841.1"/>
    </source>
</evidence>
<dbReference type="SMART" id="SM00460">
    <property type="entry name" value="TGc"/>
    <property type="match status" value="1"/>
</dbReference>
<dbReference type="Pfam" id="PF01841">
    <property type="entry name" value="Transglut_core"/>
    <property type="match status" value="1"/>
</dbReference>
<dbReference type="InterPro" id="IPR036339">
    <property type="entry name" value="PUB-like_dom_sf"/>
</dbReference>
<dbReference type="PANTHER" id="PTHR12143:SF19">
    <property type="entry name" value="PEPTIDE-N(4)-(N-ACETYL-BETA-GLUCOSAMINYL)ASPARAGINE AMIDASE"/>
    <property type="match status" value="1"/>
</dbReference>
<keyword evidence="16" id="KW-1185">Reference proteome</keyword>
<dbReference type="FunFam" id="2.60.120.1020:FF:000001">
    <property type="entry name" value="Peptide-N(4)-(N-acetyl-beta-glucosaminyl)asparagine amidase"/>
    <property type="match status" value="1"/>
</dbReference>
<dbReference type="GO" id="GO:0006516">
    <property type="term" value="P:glycoprotein catabolic process"/>
    <property type="evidence" value="ECO:0007669"/>
    <property type="project" value="InterPro"/>
</dbReference>
<comment type="similarity">
    <text evidence="4 13">Belongs to the transglutaminase-like superfamily. PNGase family.</text>
</comment>
<evidence type="ECO:0000313" key="16">
    <source>
        <dbReference type="Proteomes" id="UP001153712"/>
    </source>
</evidence>
<evidence type="ECO:0000256" key="4">
    <source>
        <dbReference type="ARBA" id="ARBA00009390"/>
    </source>
</evidence>
<dbReference type="GO" id="GO:0046872">
    <property type="term" value="F:metal ion binding"/>
    <property type="evidence" value="ECO:0007669"/>
    <property type="project" value="UniProtKB-KW"/>
</dbReference>
<dbReference type="SUPFAM" id="SSF143503">
    <property type="entry name" value="PUG domain-like"/>
    <property type="match status" value="1"/>
</dbReference>
<dbReference type="GO" id="GO:0000224">
    <property type="term" value="F:peptide-N4-(N-acetyl-beta-glucosaminyl)asparagine amidase activity"/>
    <property type="evidence" value="ECO:0007669"/>
    <property type="project" value="UniProtKB-EC"/>
</dbReference>
<dbReference type="EC" id="3.5.1.52" evidence="5"/>
<proteinExistence type="inferred from homology"/>
<protein>
    <recommendedName>
        <fullName evidence="6">Peptide-N(4)-(N-acetyl-beta-glucosaminyl)asparagine amidase</fullName>
        <ecNumber evidence="5">3.5.1.52</ecNumber>
    </recommendedName>
    <alternativeName>
        <fullName evidence="12">Peptide:N-glycanase</fullName>
    </alternativeName>
</protein>
<dbReference type="EMBL" id="OU900098">
    <property type="protein sequence ID" value="CAG9861841.1"/>
    <property type="molecule type" value="Genomic_DNA"/>
</dbReference>
<feature type="domain" description="PAW" evidence="14">
    <location>
        <begin position="439"/>
        <end position="641"/>
    </location>
</feature>
<accession>A0A9N9TV31</accession>
<dbReference type="Proteomes" id="UP001153712">
    <property type="component" value="Chromosome 5"/>
</dbReference>